<organism evidence="1 2">
    <name type="scientific">Dovyalis caffra</name>
    <dbReference type="NCBI Taxonomy" id="77055"/>
    <lineage>
        <taxon>Eukaryota</taxon>
        <taxon>Viridiplantae</taxon>
        <taxon>Streptophyta</taxon>
        <taxon>Embryophyta</taxon>
        <taxon>Tracheophyta</taxon>
        <taxon>Spermatophyta</taxon>
        <taxon>Magnoliopsida</taxon>
        <taxon>eudicotyledons</taxon>
        <taxon>Gunneridae</taxon>
        <taxon>Pentapetalae</taxon>
        <taxon>rosids</taxon>
        <taxon>fabids</taxon>
        <taxon>Malpighiales</taxon>
        <taxon>Salicaceae</taxon>
        <taxon>Flacourtieae</taxon>
        <taxon>Dovyalis</taxon>
    </lineage>
</organism>
<keyword evidence="2" id="KW-1185">Reference proteome</keyword>
<proteinExistence type="predicted"/>
<evidence type="ECO:0000313" key="2">
    <source>
        <dbReference type="Proteomes" id="UP001314170"/>
    </source>
</evidence>
<protein>
    <submittedName>
        <fullName evidence="1">Uncharacterized protein</fullName>
    </submittedName>
</protein>
<reference evidence="1 2" key="1">
    <citation type="submission" date="2024-01" db="EMBL/GenBank/DDBJ databases">
        <authorList>
            <person name="Waweru B."/>
        </authorList>
    </citation>
    <scope>NUCLEOTIDE SEQUENCE [LARGE SCALE GENOMIC DNA]</scope>
</reference>
<dbReference type="AlphaFoldDB" id="A0AAV1RQJ0"/>
<name>A0AAV1RQJ0_9ROSI</name>
<comment type="caution">
    <text evidence="1">The sequence shown here is derived from an EMBL/GenBank/DDBJ whole genome shotgun (WGS) entry which is preliminary data.</text>
</comment>
<dbReference type="EMBL" id="CAWUPB010001108">
    <property type="protein sequence ID" value="CAK7337958.1"/>
    <property type="molecule type" value="Genomic_DNA"/>
</dbReference>
<dbReference type="Proteomes" id="UP001314170">
    <property type="component" value="Unassembled WGS sequence"/>
</dbReference>
<accession>A0AAV1RQJ0</accession>
<evidence type="ECO:0000313" key="1">
    <source>
        <dbReference type="EMBL" id="CAK7337958.1"/>
    </source>
</evidence>
<gene>
    <name evidence="1" type="ORF">DCAF_LOCUS12999</name>
</gene>
<sequence length="129" mass="15431">MVVLVWFYLGLYEGRRSYNGGVGLIWLKIPQWWNGLGLAWVLMRVEDASMVEWVWFDLDLNEVWCGFGECSWYVKWVKVVWWIEVEDEDITMDEDTSVVEWVRFDLDLEKVEDALIVEWVRFDLGLNEG</sequence>